<dbReference type="PANTHER" id="PTHR43476:SF3">
    <property type="entry name" value="FAD-BINDING MONOOXYGENASE"/>
    <property type="match status" value="1"/>
</dbReference>
<gene>
    <name evidence="3" type="ORF">DFR76_102756</name>
</gene>
<dbReference type="RefSeq" id="WP_067993334.1">
    <property type="nucleotide sequence ID" value="NZ_QQBC01000002.1"/>
</dbReference>
<proteinExistence type="predicted"/>
<dbReference type="PANTHER" id="PTHR43476">
    <property type="entry name" value="3-(3-HYDROXY-PHENYL)PROPIONATE/3-HYDROXYCINNAMIC ACID HYDROXYLASE"/>
    <property type="match status" value="1"/>
</dbReference>
<dbReference type="SUPFAM" id="SSF51905">
    <property type="entry name" value="FAD/NAD(P)-binding domain"/>
    <property type="match status" value="1"/>
</dbReference>
<dbReference type="GO" id="GO:0019622">
    <property type="term" value="P:3-(3-hydroxy)phenylpropionate catabolic process"/>
    <property type="evidence" value="ECO:0007669"/>
    <property type="project" value="TreeGrafter"/>
</dbReference>
<name>A0A370IC95_9NOCA</name>
<dbReference type="GO" id="GO:0008688">
    <property type="term" value="F:3-(3-hydroxyphenyl)propionate hydroxylase activity"/>
    <property type="evidence" value="ECO:0007669"/>
    <property type="project" value="TreeGrafter"/>
</dbReference>
<feature type="domain" description="FAD-binding" evidence="2">
    <location>
        <begin position="9"/>
        <end position="346"/>
    </location>
</feature>
<reference evidence="3 4" key="1">
    <citation type="submission" date="2018-07" db="EMBL/GenBank/DDBJ databases">
        <title>Genomic Encyclopedia of Type Strains, Phase IV (KMG-IV): sequencing the most valuable type-strain genomes for metagenomic binning, comparative biology and taxonomic classification.</title>
        <authorList>
            <person name="Goeker M."/>
        </authorList>
    </citation>
    <scope>NUCLEOTIDE SEQUENCE [LARGE SCALE GENOMIC DNA]</scope>
    <source>
        <strain evidence="3 4">DSM 44290</strain>
    </source>
</reference>
<dbReference type="Gene3D" id="3.30.70.2450">
    <property type="match status" value="1"/>
</dbReference>
<accession>A0A370IC95</accession>
<evidence type="ECO:0000256" key="1">
    <source>
        <dbReference type="ARBA" id="ARBA00023002"/>
    </source>
</evidence>
<dbReference type="InterPro" id="IPR002938">
    <property type="entry name" value="FAD-bd"/>
</dbReference>
<protein>
    <submittedName>
        <fullName evidence="3">3-(3-hydroxy-phenyl)propionate hydroxylase</fullName>
    </submittedName>
</protein>
<dbReference type="InterPro" id="IPR050631">
    <property type="entry name" value="PheA/TfdB_FAD_monoxygenase"/>
</dbReference>
<dbReference type="Proteomes" id="UP000254869">
    <property type="component" value="Unassembled WGS sequence"/>
</dbReference>
<dbReference type="Pfam" id="PF01494">
    <property type="entry name" value="FAD_binding_3"/>
    <property type="match status" value="1"/>
</dbReference>
<keyword evidence="4" id="KW-1185">Reference proteome</keyword>
<keyword evidence="1" id="KW-0560">Oxidoreductase</keyword>
<dbReference type="AlphaFoldDB" id="A0A370IC95"/>
<evidence type="ECO:0000313" key="4">
    <source>
        <dbReference type="Proteomes" id="UP000254869"/>
    </source>
</evidence>
<dbReference type="Gene3D" id="3.50.50.60">
    <property type="entry name" value="FAD/NAD(P)-binding domain"/>
    <property type="match status" value="1"/>
</dbReference>
<evidence type="ECO:0000259" key="2">
    <source>
        <dbReference type="Pfam" id="PF01494"/>
    </source>
</evidence>
<organism evidence="3 4">
    <name type="scientific">Nocardia pseudobrasiliensis</name>
    <dbReference type="NCBI Taxonomy" id="45979"/>
    <lineage>
        <taxon>Bacteria</taxon>
        <taxon>Bacillati</taxon>
        <taxon>Actinomycetota</taxon>
        <taxon>Actinomycetes</taxon>
        <taxon>Mycobacteriales</taxon>
        <taxon>Nocardiaceae</taxon>
        <taxon>Nocardia</taxon>
    </lineage>
</organism>
<dbReference type="EMBL" id="QQBC01000002">
    <property type="protein sequence ID" value="RDI68355.1"/>
    <property type="molecule type" value="Genomic_DNA"/>
</dbReference>
<evidence type="ECO:0000313" key="3">
    <source>
        <dbReference type="EMBL" id="RDI68355.1"/>
    </source>
</evidence>
<dbReference type="STRING" id="1210086.GCA_001613105_01332"/>
<dbReference type="GO" id="GO:0071949">
    <property type="term" value="F:FAD binding"/>
    <property type="evidence" value="ECO:0007669"/>
    <property type="project" value="InterPro"/>
</dbReference>
<dbReference type="PRINTS" id="PR00420">
    <property type="entry name" value="RNGMNOXGNASE"/>
</dbReference>
<dbReference type="InterPro" id="IPR036188">
    <property type="entry name" value="FAD/NAD-bd_sf"/>
</dbReference>
<comment type="caution">
    <text evidence="3">The sequence shown here is derived from an EMBL/GenBank/DDBJ whole genome shotgun (WGS) entry which is preliminary data.</text>
</comment>
<sequence>MTESDVDIPCVVVGAGPVGLIAALAARMKGLDVLVVEAEPYGRPRPGSRAIGLWPWTLGRLQEVMPGLGERVAEAGIMVPGMEILYGGKKIFHTPVPALPRLLTGTSLPQTLTEQLWYDECVRLGVEFRWGAPVDDVDTDPDGATVTLRSGDRIRAAYVIGADGASSAVRKSLGISMSGHTDNLPFIIVDVAEHPNSSTPQTYARFHYRTPELDGRNVMWLPFRGGMRVDLQCRRGDDVDHLASAEGIREWMPKILDPWYADHVLWVSTYRFQQVVADDYTDPHGRVLLAGEAAHLFAPFGGGRGLNSGVIDATDAATAVAKAITAENRTAARAFIDECARDRRAAGRFNRDAAGEALRIMRGTDPASIVKRELARRIAPHFPLAGAWLGAVPLLGRMTLRPGASTIY</sequence>